<reference evidence="1 2" key="1">
    <citation type="journal article" date="2018" name="Mol. Biol. Evol.">
        <title>Broad Genomic Sampling Reveals a Smut Pathogenic Ancestry of the Fungal Clade Ustilaginomycotina.</title>
        <authorList>
            <person name="Kijpornyongpan T."/>
            <person name="Mondo S.J."/>
            <person name="Barry K."/>
            <person name="Sandor L."/>
            <person name="Lee J."/>
            <person name="Lipzen A."/>
            <person name="Pangilinan J."/>
            <person name="LaButti K."/>
            <person name="Hainaut M."/>
            <person name="Henrissat B."/>
            <person name="Grigoriev I.V."/>
            <person name="Spatafora J.W."/>
            <person name="Aime M.C."/>
        </authorList>
    </citation>
    <scope>NUCLEOTIDE SEQUENCE [LARGE SCALE GENOMIC DNA]</scope>
    <source>
        <strain evidence="1 2">SA 807</strain>
    </source>
</reference>
<evidence type="ECO:0000313" key="2">
    <source>
        <dbReference type="Proteomes" id="UP000245626"/>
    </source>
</evidence>
<proteinExistence type="predicted"/>
<gene>
    <name evidence="1" type="ORF">IE53DRAFT_8955</name>
</gene>
<keyword evidence="2" id="KW-1185">Reference proteome</keyword>
<organism evidence="1 2">
    <name type="scientific">Violaceomyces palustris</name>
    <dbReference type="NCBI Taxonomy" id="1673888"/>
    <lineage>
        <taxon>Eukaryota</taxon>
        <taxon>Fungi</taxon>
        <taxon>Dikarya</taxon>
        <taxon>Basidiomycota</taxon>
        <taxon>Ustilaginomycotina</taxon>
        <taxon>Ustilaginomycetes</taxon>
        <taxon>Violaceomycetales</taxon>
        <taxon>Violaceomycetaceae</taxon>
        <taxon>Violaceomyces</taxon>
    </lineage>
</organism>
<protein>
    <submittedName>
        <fullName evidence="1">Uncharacterized protein</fullName>
    </submittedName>
</protein>
<name>A0ACD0P2P6_9BASI</name>
<sequence length="163" mass="18245">MDPSLCFQNLKHTSHSPHSIIRIRDFRVSDLIYACSSFTAACFKPTARRLNLQQDGNLSSLQRVMLAPRKGGKGGGGGGERRRRSKEFDICRDRLVATLTRCYQRDGSGKLPGFLKRLIDRLRGGNLESLMAVCPPRFCFLLTLEYGRGGEESLTEPKRGRAV</sequence>
<dbReference type="EMBL" id="KZ819787">
    <property type="protein sequence ID" value="PWN52261.1"/>
    <property type="molecule type" value="Genomic_DNA"/>
</dbReference>
<accession>A0ACD0P2P6</accession>
<dbReference type="Proteomes" id="UP000245626">
    <property type="component" value="Unassembled WGS sequence"/>
</dbReference>
<evidence type="ECO:0000313" key="1">
    <source>
        <dbReference type="EMBL" id="PWN52261.1"/>
    </source>
</evidence>